<evidence type="ECO:0000256" key="1">
    <source>
        <dbReference type="SAM" id="MobiDB-lite"/>
    </source>
</evidence>
<evidence type="ECO:0000313" key="3">
    <source>
        <dbReference type="Proteomes" id="UP000299102"/>
    </source>
</evidence>
<protein>
    <submittedName>
        <fullName evidence="2">Uncharacterized protein</fullName>
    </submittedName>
</protein>
<name>A0A4C1T2X9_EUMVA</name>
<dbReference type="AlphaFoldDB" id="A0A4C1T2X9"/>
<dbReference type="EMBL" id="BGZK01000031">
    <property type="protein sequence ID" value="GBP08545.1"/>
    <property type="molecule type" value="Genomic_DNA"/>
</dbReference>
<comment type="caution">
    <text evidence="2">The sequence shown here is derived from an EMBL/GenBank/DDBJ whole genome shotgun (WGS) entry which is preliminary data.</text>
</comment>
<organism evidence="2 3">
    <name type="scientific">Eumeta variegata</name>
    <name type="common">Bagworm moth</name>
    <name type="synonym">Eumeta japonica</name>
    <dbReference type="NCBI Taxonomy" id="151549"/>
    <lineage>
        <taxon>Eukaryota</taxon>
        <taxon>Metazoa</taxon>
        <taxon>Ecdysozoa</taxon>
        <taxon>Arthropoda</taxon>
        <taxon>Hexapoda</taxon>
        <taxon>Insecta</taxon>
        <taxon>Pterygota</taxon>
        <taxon>Neoptera</taxon>
        <taxon>Endopterygota</taxon>
        <taxon>Lepidoptera</taxon>
        <taxon>Glossata</taxon>
        <taxon>Ditrysia</taxon>
        <taxon>Tineoidea</taxon>
        <taxon>Psychidae</taxon>
        <taxon>Oiketicinae</taxon>
        <taxon>Eumeta</taxon>
    </lineage>
</organism>
<accession>A0A4C1T2X9</accession>
<feature type="region of interest" description="Disordered" evidence="1">
    <location>
        <begin position="1"/>
        <end position="57"/>
    </location>
</feature>
<keyword evidence="3" id="KW-1185">Reference proteome</keyword>
<evidence type="ECO:0000313" key="2">
    <source>
        <dbReference type="EMBL" id="GBP08545.1"/>
    </source>
</evidence>
<reference evidence="2 3" key="1">
    <citation type="journal article" date="2019" name="Commun. Biol.">
        <title>The bagworm genome reveals a unique fibroin gene that provides high tensile strength.</title>
        <authorList>
            <person name="Kono N."/>
            <person name="Nakamura H."/>
            <person name="Ohtoshi R."/>
            <person name="Tomita M."/>
            <person name="Numata K."/>
            <person name="Arakawa K."/>
        </authorList>
    </citation>
    <scope>NUCLEOTIDE SEQUENCE [LARGE SCALE GENOMIC DNA]</scope>
</reference>
<gene>
    <name evidence="2" type="ORF">EVAR_77214_1</name>
</gene>
<dbReference type="Proteomes" id="UP000299102">
    <property type="component" value="Unassembled WGS sequence"/>
</dbReference>
<proteinExistence type="predicted"/>
<sequence length="101" mass="10587">MEQCKKKLNRKEVSRHLANGSEAAVTNPEAARASAQDQGEGSRKHKGGGGGGGGVRAANRISAVDITTNNTACYWRLASTSVHGTKPISQRFSTTVSVFAT</sequence>